<dbReference type="Pfam" id="PF14022">
    <property type="entry name" value="DUF4238"/>
    <property type="match status" value="1"/>
</dbReference>
<protein>
    <submittedName>
        <fullName evidence="1">DUF4238 domain-containing protein</fullName>
    </submittedName>
</protein>
<name>A0A8I1AUP8_BURCE</name>
<dbReference type="InterPro" id="IPR025332">
    <property type="entry name" value="DUF4238"/>
</dbReference>
<gene>
    <name evidence="1" type="ORF">JAO13_06800</name>
</gene>
<dbReference type="AlphaFoldDB" id="A0A8I1AUP8"/>
<reference evidence="1" key="1">
    <citation type="submission" date="2020-12" db="EMBL/GenBank/DDBJ databases">
        <title>Burkholderia cepacia complex in Mexico.</title>
        <authorList>
            <person name="Estrada P."/>
        </authorList>
    </citation>
    <scope>NUCLEOTIDE SEQUENCE</scope>
    <source>
        <strain evidence="1">871</strain>
    </source>
</reference>
<evidence type="ECO:0000313" key="2">
    <source>
        <dbReference type="Proteomes" id="UP000645612"/>
    </source>
</evidence>
<organism evidence="1 2">
    <name type="scientific">Burkholderia cepacia</name>
    <name type="common">Pseudomonas cepacia</name>
    <dbReference type="NCBI Taxonomy" id="292"/>
    <lineage>
        <taxon>Bacteria</taxon>
        <taxon>Pseudomonadati</taxon>
        <taxon>Pseudomonadota</taxon>
        <taxon>Betaproteobacteria</taxon>
        <taxon>Burkholderiales</taxon>
        <taxon>Burkholderiaceae</taxon>
        <taxon>Burkholderia</taxon>
        <taxon>Burkholderia cepacia complex</taxon>
    </lineage>
</organism>
<proteinExistence type="predicted"/>
<dbReference type="RefSeq" id="WP_182670214.1">
    <property type="nucleotide sequence ID" value="NZ_JAEDXF010000004.1"/>
</dbReference>
<accession>A0A8I1AUP8</accession>
<dbReference type="EMBL" id="JAEDXG010000004">
    <property type="protein sequence ID" value="MBH9696149.1"/>
    <property type="molecule type" value="Genomic_DNA"/>
</dbReference>
<sequence length="363" mass="40979">MATNKNQHFVPRCHLRPFTVNSGNAAINVFNLDRKTLIPNAPVKNQCSKDYFYGTDETLERAIQLIESGYGRALSDLLSNNRSLTDDNKTIFRMFWIFQHLRTEAAAKRAVAMIDVFRDAAEVSAEEFSFGIKEAVQMACQNFAGSMHELDDLKFCIFKNKSKVPFITSDNPAVLTNKWQLDRKQTSGLSFGIGSAGMMALLPLTPRLLLIGYDGDVYSIPNVNGIVDIKNDRDAIALNRHQFLQCAANVYTHDAAHKDALAKHYSEIENTRPKSRHIVHYAQFDCNIGQHTRYAVVSKDEMDKTKQALIHQQTIHPHPGIWPSQIQIRRNGAVYTNGSGMGYVRLSHAHSPHTPFRKERPLP</sequence>
<comment type="caution">
    <text evidence="1">The sequence shown here is derived from an EMBL/GenBank/DDBJ whole genome shotgun (WGS) entry which is preliminary data.</text>
</comment>
<dbReference type="Proteomes" id="UP000645612">
    <property type="component" value="Unassembled WGS sequence"/>
</dbReference>
<evidence type="ECO:0000313" key="1">
    <source>
        <dbReference type="EMBL" id="MBH9696149.1"/>
    </source>
</evidence>